<accession>A0A106BWV1</accession>
<protein>
    <submittedName>
        <fullName evidence="4">Efflux transporter periplasmic adaptor subunit</fullName>
    </submittedName>
</protein>
<dbReference type="PANTHER" id="PTHR30469">
    <property type="entry name" value="MULTIDRUG RESISTANCE PROTEIN MDTA"/>
    <property type="match status" value="1"/>
</dbReference>
<dbReference type="AlphaFoldDB" id="A0A106BWV1"/>
<name>A0A106BWV1_SHEFR</name>
<evidence type="ECO:0000259" key="3">
    <source>
        <dbReference type="Pfam" id="PF25917"/>
    </source>
</evidence>
<comment type="caution">
    <text evidence="4">The sequence shown here is derived from an EMBL/GenBank/DDBJ whole genome shotgun (WGS) entry which is preliminary data.</text>
</comment>
<keyword evidence="2" id="KW-0175">Coiled coil</keyword>
<feature type="domain" description="Multidrug resistance protein MdtA-like barrel-sandwich hybrid" evidence="3">
    <location>
        <begin position="86"/>
        <end position="226"/>
    </location>
</feature>
<dbReference type="Proteomes" id="UP000055702">
    <property type="component" value="Unassembled WGS sequence"/>
</dbReference>
<comment type="similarity">
    <text evidence="1">Belongs to the membrane fusion protein (MFP) (TC 8.A.1) family.</text>
</comment>
<dbReference type="SUPFAM" id="SSF111369">
    <property type="entry name" value="HlyD-like secretion proteins"/>
    <property type="match status" value="1"/>
</dbReference>
<dbReference type="NCBIfam" id="TIGR01730">
    <property type="entry name" value="RND_mfp"/>
    <property type="match status" value="1"/>
</dbReference>
<dbReference type="EMBL" id="LRDC01000071">
    <property type="protein sequence ID" value="KVX00092.1"/>
    <property type="molecule type" value="Genomic_DNA"/>
</dbReference>
<proteinExistence type="inferred from homology"/>
<evidence type="ECO:0000313" key="4">
    <source>
        <dbReference type="EMBL" id="KVX00092.1"/>
    </source>
</evidence>
<feature type="coiled-coil region" evidence="2">
    <location>
        <begin position="126"/>
        <end position="194"/>
    </location>
</feature>
<evidence type="ECO:0000256" key="2">
    <source>
        <dbReference type="SAM" id="Coils"/>
    </source>
</evidence>
<dbReference type="InterPro" id="IPR058625">
    <property type="entry name" value="MdtA-like_BSH"/>
</dbReference>
<dbReference type="Gene3D" id="1.10.287.470">
    <property type="entry name" value="Helix hairpin bin"/>
    <property type="match status" value="1"/>
</dbReference>
<dbReference type="Gene3D" id="2.40.30.170">
    <property type="match status" value="1"/>
</dbReference>
<dbReference type="GO" id="GO:0015562">
    <property type="term" value="F:efflux transmembrane transporter activity"/>
    <property type="evidence" value="ECO:0007669"/>
    <property type="project" value="TreeGrafter"/>
</dbReference>
<evidence type="ECO:0000313" key="5">
    <source>
        <dbReference type="Proteomes" id="UP000055702"/>
    </source>
</evidence>
<dbReference type="PANTHER" id="PTHR30469:SF12">
    <property type="entry name" value="MULTIDRUG RESISTANCE PROTEIN MDTA"/>
    <property type="match status" value="1"/>
</dbReference>
<dbReference type="Gene3D" id="2.40.50.100">
    <property type="match status" value="1"/>
</dbReference>
<evidence type="ECO:0000256" key="1">
    <source>
        <dbReference type="ARBA" id="ARBA00009477"/>
    </source>
</evidence>
<gene>
    <name evidence="4" type="ORF">AWJ07_09765</name>
</gene>
<organism evidence="4">
    <name type="scientific">Shewanella frigidimarina</name>
    <dbReference type="NCBI Taxonomy" id="56812"/>
    <lineage>
        <taxon>Bacteria</taxon>
        <taxon>Pseudomonadati</taxon>
        <taxon>Pseudomonadota</taxon>
        <taxon>Gammaproteobacteria</taxon>
        <taxon>Alteromonadales</taxon>
        <taxon>Shewanellaceae</taxon>
        <taxon>Shewanella</taxon>
    </lineage>
</organism>
<dbReference type="InterPro" id="IPR006143">
    <property type="entry name" value="RND_pump_MFP"/>
</dbReference>
<dbReference type="GO" id="GO:1990281">
    <property type="term" value="C:efflux pump complex"/>
    <property type="evidence" value="ECO:0007669"/>
    <property type="project" value="TreeGrafter"/>
</dbReference>
<dbReference type="RefSeq" id="WP_059747794.1">
    <property type="nucleotide sequence ID" value="NZ_LRDC01000071.1"/>
</dbReference>
<sequence>MKLNRVNVIVTVLSLGSIAVALGYTALQLPPPVNKKAPAAEQSVKAVATSAAVSLLPQVGVVVVNGQEYQAEVVGFGEARPRYELTLSAEVSGKITQVNRQFESGQVIKKGALLGKINDTSYQQALTQAQTDVAQAELDLLEEQRQGEQAKAEWLRSGLSGEPASPLVLRTPQLAQATAALDNAKQALKKAQQDVSYTHITAPFDALVVSRDIQPGSYVQTGSQLGTLYSVAEVEISVPLSELQWQNLPAFDNAQLVKAPWDVTLFSADDLHQWQGYIERVEQHLTQTSRQRSLIVVVDNPLAQATDLYPGTFVKAHINGKSLSNLWQLPSSAISQQGDIWFVDAQGLLAKAPATVAFEKDGFVYVSPIVTEQTNEQINQPSVMQIVKRPLSSFKVGTKVLAKVEV</sequence>
<reference evidence="4 5" key="1">
    <citation type="submission" date="2016-01" db="EMBL/GenBank/DDBJ databases">
        <title>Draft genome of the antarctic isolate Shewanella frigidimarina Ag06-30.</title>
        <authorList>
            <person name="Parmeciano Di Noto G."/>
            <person name="Vazquez S."/>
            <person name="Mac Cormack W."/>
            <person name="Iriarte A."/>
            <person name="Quiroga C."/>
        </authorList>
    </citation>
    <scope>NUCLEOTIDE SEQUENCE [LARGE SCALE GENOMIC DNA]</scope>
    <source>
        <strain evidence="4 5">Ag06-30</strain>
    </source>
</reference>
<dbReference type="Pfam" id="PF25917">
    <property type="entry name" value="BSH_RND"/>
    <property type="match status" value="1"/>
</dbReference>